<organism evidence="15 16">
    <name type="scientific">Ferrithrix thermotolerans DSM 19514</name>
    <dbReference type="NCBI Taxonomy" id="1121881"/>
    <lineage>
        <taxon>Bacteria</taxon>
        <taxon>Bacillati</taxon>
        <taxon>Actinomycetota</taxon>
        <taxon>Acidimicrobiia</taxon>
        <taxon>Acidimicrobiales</taxon>
        <taxon>Acidimicrobiaceae</taxon>
        <taxon>Ferrithrix</taxon>
    </lineage>
</organism>
<dbReference type="RefSeq" id="WP_072788874.1">
    <property type="nucleotide sequence ID" value="NZ_FQUL01000007.1"/>
</dbReference>
<dbReference type="Pfam" id="PF00226">
    <property type="entry name" value="DnaJ"/>
    <property type="match status" value="1"/>
</dbReference>
<keyword evidence="3 11" id="KW-0479">Metal-binding</keyword>
<dbReference type="PANTHER" id="PTHR43096:SF54">
    <property type="entry name" value="CHAPERONE PROTEIN DNAJ 1"/>
    <property type="match status" value="1"/>
</dbReference>
<dbReference type="CDD" id="cd10719">
    <property type="entry name" value="DnaJ_zf"/>
    <property type="match status" value="1"/>
</dbReference>
<dbReference type="InterPro" id="IPR018253">
    <property type="entry name" value="DnaJ_domain_CS"/>
</dbReference>
<keyword evidence="16" id="KW-1185">Reference proteome</keyword>
<evidence type="ECO:0000256" key="11">
    <source>
        <dbReference type="HAMAP-Rule" id="MF_01152"/>
    </source>
</evidence>
<feature type="binding site" evidence="11">
    <location>
        <position position="170"/>
    </location>
    <ligand>
        <name>Zn(2+)</name>
        <dbReference type="ChEBI" id="CHEBI:29105"/>
        <label>2</label>
    </ligand>
</feature>
<feature type="repeat" description="CXXCXGXG motif" evidence="11">
    <location>
        <begin position="167"/>
        <end position="174"/>
    </location>
</feature>
<dbReference type="Gene3D" id="2.10.230.10">
    <property type="entry name" value="Heat shock protein DnaJ, cysteine-rich domain"/>
    <property type="match status" value="1"/>
</dbReference>
<dbReference type="GO" id="GO:0008270">
    <property type="term" value="F:zinc ion binding"/>
    <property type="evidence" value="ECO:0007669"/>
    <property type="project" value="UniProtKB-UniRule"/>
</dbReference>
<feature type="binding site" evidence="11">
    <location>
        <position position="192"/>
    </location>
    <ligand>
        <name>Zn(2+)</name>
        <dbReference type="ChEBI" id="CHEBI:29105"/>
        <label>2</label>
    </ligand>
</feature>
<dbReference type="HAMAP" id="MF_01152">
    <property type="entry name" value="DnaJ"/>
    <property type="match status" value="1"/>
</dbReference>
<keyword evidence="4 11" id="KW-0677">Repeat</keyword>
<dbReference type="PROSITE" id="PS50076">
    <property type="entry name" value="DNAJ_2"/>
    <property type="match status" value="1"/>
</dbReference>
<feature type="binding site" evidence="11">
    <location>
        <position position="167"/>
    </location>
    <ligand>
        <name>Zn(2+)</name>
        <dbReference type="ChEBI" id="CHEBI:29105"/>
        <label>2</label>
    </ligand>
</feature>
<feature type="binding site" evidence="11">
    <location>
        <position position="189"/>
    </location>
    <ligand>
        <name>Zn(2+)</name>
        <dbReference type="ChEBI" id="CHEBI:29105"/>
        <label>2</label>
    </ligand>
</feature>
<gene>
    <name evidence="11" type="primary">dnaJ</name>
    <name evidence="15" type="ORF">SAMN02745225_00753</name>
</gene>
<dbReference type="InterPro" id="IPR001305">
    <property type="entry name" value="HSP_DnaJ_Cys-rich_dom"/>
</dbReference>
<dbReference type="Gene3D" id="2.60.260.20">
    <property type="entry name" value="Urease metallochaperone UreE, N-terminal domain"/>
    <property type="match status" value="2"/>
</dbReference>
<feature type="repeat" description="CXXCXGXG motif" evidence="11">
    <location>
        <begin position="189"/>
        <end position="196"/>
    </location>
</feature>
<evidence type="ECO:0000313" key="16">
    <source>
        <dbReference type="Proteomes" id="UP000184295"/>
    </source>
</evidence>
<keyword evidence="8 11" id="KW-0143">Chaperone</keyword>
<feature type="domain" description="CR-type" evidence="14">
    <location>
        <begin position="137"/>
        <end position="215"/>
    </location>
</feature>
<accession>A0A1M4TWS1</accession>
<evidence type="ECO:0000256" key="1">
    <source>
        <dbReference type="ARBA" id="ARBA00022490"/>
    </source>
</evidence>
<keyword evidence="7 11" id="KW-0346">Stress response</keyword>
<evidence type="ECO:0000256" key="7">
    <source>
        <dbReference type="ARBA" id="ARBA00023016"/>
    </source>
</evidence>
<dbReference type="EMBL" id="FQUL01000007">
    <property type="protein sequence ID" value="SHE48925.1"/>
    <property type="molecule type" value="Genomic_DNA"/>
</dbReference>
<dbReference type="GO" id="GO:0051082">
    <property type="term" value="F:unfolded protein binding"/>
    <property type="evidence" value="ECO:0007669"/>
    <property type="project" value="UniProtKB-UniRule"/>
</dbReference>
<comment type="cofactor">
    <cofactor evidence="11">
        <name>Zn(2+)</name>
        <dbReference type="ChEBI" id="CHEBI:29105"/>
    </cofactor>
    <text evidence="11">Binds 2 Zn(2+) ions per monomer.</text>
</comment>
<dbReference type="GO" id="GO:0031072">
    <property type="term" value="F:heat shock protein binding"/>
    <property type="evidence" value="ECO:0007669"/>
    <property type="project" value="InterPro"/>
</dbReference>
<dbReference type="OrthoDB" id="9779889at2"/>
<dbReference type="InterPro" id="IPR036869">
    <property type="entry name" value="J_dom_sf"/>
</dbReference>
<feature type="repeat" description="CXXCXGXG motif" evidence="11">
    <location>
        <begin position="203"/>
        <end position="210"/>
    </location>
</feature>
<dbReference type="FunFam" id="2.10.230.10:FF:000002">
    <property type="entry name" value="Molecular chaperone DnaJ"/>
    <property type="match status" value="1"/>
</dbReference>
<evidence type="ECO:0000256" key="10">
    <source>
        <dbReference type="ARBA" id="ARBA00067609"/>
    </source>
</evidence>
<evidence type="ECO:0000313" key="15">
    <source>
        <dbReference type="EMBL" id="SHE48925.1"/>
    </source>
</evidence>
<dbReference type="InterPro" id="IPR036410">
    <property type="entry name" value="HSP_DnaJ_Cys-rich_dom_sf"/>
</dbReference>
<dbReference type="PANTHER" id="PTHR43096">
    <property type="entry name" value="DNAJ HOMOLOG 1, MITOCHONDRIAL-RELATED"/>
    <property type="match status" value="1"/>
</dbReference>
<comment type="similarity">
    <text evidence="9 11">Belongs to the DnaJ family.</text>
</comment>
<dbReference type="GO" id="GO:0005524">
    <property type="term" value="F:ATP binding"/>
    <property type="evidence" value="ECO:0007669"/>
    <property type="project" value="InterPro"/>
</dbReference>
<comment type="subcellular location">
    <subcellularLocation>
        <location evidence="11">Cytoplasm</location>
    </subcellularLocation>
</comment>
<evidence type="ECO:0000256" key="4">
    <source>
        <dbReference type="ARBA" id="ARBA00022737"/>
    </source>
</evidence>
<dbReference type="Gene3D" id="1.10.287.110">
    <property type="entry name" value="DnaJ domain"/>
    <property type="match status" value="1"/>
</dbReference>
<dbReference type="InterPro" id="IPR002939">
    <property type="entry name" value="DnaJ_C"/>
</dbReference>
<comment type="subunit">
    <text evidence="11">Homodimer.</text>
</comment>
<dbReference type="Pfam" id="PF01556">
    <property type="entry name" value="DnaJ_C"/>
    <property type="match status" value="1"/>
</dbReference>
<feature type="repeat" description="CXXCXGXG motif" evidence="11">
    <location>
        <begin position="150"/>
        <end position="157"/>
    </location>
</feature>
<comment type="domain">
    <text evidence="11">The J domain is necessary and sufficient to stimulate DnaK ATPase activity. Zinc center 1 plays an important role in the autonomous, DnaK-independent chaperone activity of DnaJ. Zinc center 2 is essential for interaction with DnaK and for DnaJ activity.</text>
</comment>
<evidence type="ECO:0000256" key="3">
    <source>
        <dbReference type="ARBA" id="ARBA00022723"/>
    </source>
</evidence>
<dbReference type="FunFam" id="2.60.260.20:FF:000005">
    <property type="entry name" value="Chaperone protein dnaJ 1, mitochondrial"/>
    <property type="match status" value="1"/>
</dbReference>
<dbReference type="GO" id="GO:0005737">
    <property type="term" value="C:cytoplasm"/>
    <property type="evidence" value="ECO:0007669"/>
    <property type="project" value="UniProtKB-SubCell"/>
</dbReference>
<evidence type="ECO:0000259" key="13">
    <source>
        <dbReference type="PROSITE" id="PS50076"/>
    </source>
</evidence>
<dbReference type="GO" id="GO:0006260">
    <property type="term" value="P:DNA replication"/>
    <property type="evidence" value="ECO:0007669"/>
    <property type="project" value="UniProtKB-KW"/>
</dbReference>
<keyword evidence="5 11" id="KW-0863">Zinc-finger</keyword>
<evidence type="ECO:0000256" key="2">
    <source>
        <dbReference type="ARBA" id="ARBA00022705"/>
    </source>
</evidence>
<comment type="function">
    <text evidence="11">Participates actively in the response to hyperosmotic and heat shock by preventing the aggregation of stress-denatured proteins and by disaggregating proteins, also in an autonomous, DnaK-independent fashion. Unfolded proteins bind initially to DnaJ; upon interaction with the DnaJ-bound protein, DnaK hydrolyzes its bound ATP, resulting in the formation of a stable complex. GrpE releases ADP from DnaK; ATP binding to DnaK triggers the release of the substrate protein, thus completing the reaction cycle. Several rounds of ATP-dependent interactions between DnaJ, DnaK and GrpE are required for fully efficient folding. Also involved, together with DnaK and GrpE, in the DNA replication of plasmids through activation of initiation proteins.</text>
</comment>
<dbReference type="CDD" id="cd10747">
    <property type="entry name" value="DnaJ_C"/>
    <property type="match status" value="1"/>
</dbReference>
<dbReference type="GO" id="GO:0009408">
    <property type="term" value="P:response to heat"/>
    <property type="evidence" value="ECO:0007669"/>
    <property type="project" value="InterPro"/>
</dbReference>
<reference evidence="16" key="1">
    <citation type="submission" date="2016-11" db="EMBL/GenBank/DDBJ databases">
        <authorList>
            <person name="Varghese N."/>
            <person name="Submissions S."/>
        </authorList>
    </citation>
    <scope>NUCLEOTIDE SEQUENCE [LARGE SCALE GENOMIC DNA]</scope>
    <source>
        <strain evidence="16">DSM 19514</strain>
    </source>
</reference>
<dbReference type="SUPFAM" id="SSF49493">
    <property type="entry name" value="HSP40/DnaJ peptide-binding domain"/>
    <property type="match status" value="2"/>
</dbReference>
<evidence type="ECO:0000256" key="12">
    <source>
        <dbReference type="PROSITE-ProRule" id="PRU00546"/>
    </source>
</evidence>
<feature type="binding site" evidence="11">
    <location>
        <position position="153"/>
    </location>
    <ligand>
        <name>Zn(2+)</name>
        <dbReference type="ChEBI" id="CHEBI:29105"/>
        <label>1</label>
    </ligand>
</feature>
<dbReference type="Proteomes" id="UP000184295">
    <property type="component" value="Unassembled WGS sequence"/>
</dbReference>
<dbReference type="AlphaFoldDB" id="A0A1M4TWS1"/>
<keyword evidence="6 11" id="KW-0862">Zinc</keyword>
<feature type="binding site" evidence="11">
    <location>
        <position position="150"/>
    </location>
    <ligand>
        <name>Zn(2+)</name>
        <dbReference type="ChEBI" id="CHEBI:29105"/>
        <label>1</label>
    </ligand>
</feature>
<proteinExistence type="inferred from homology"/>
<dbReference type="PROSITE" id="PS00636">
    <property type="entry name" value="DNAJ_1"/>
    <property type="match status" value="1"/>
</dbReference>
<dbReference type="InterPro" id="IPR008971">
    <property type="entry name" value="HSP40/DnaJ_pept-bd"/>
</dbReference>
<evidence type="ECO:0000256" key="6">
    <source>
        <dbReference type="ARBA" id="ARBA00022833"/>
    </source>
</evidence>
<dbReference type="STRING" id="1121881.SAMN02745225_00753"/>
<dbReference type="SUPFAM" id="SSF46565">
    <property type="entry name" value="Chaperone J-domain"/>
    <property type="match status" value="1"/>
</dbReference>
<dbReference type="GO" id="GO:0042026">
    <property type="term" value="P:protein refolding"/>
    <property type="evidence" value="ECO:0007669"/>
    <property type="project" value="TreeGrafter"/>
</dbReference>
<dbReference type="NCBIfam" id="TIGR02349">
    <property type="entry name" value="DnaJ_bact"/>
    <property type="match status" value="1"/>
</dbReference>
<dbReference type="Pfam" id="PF00684">
    <property type="entry name" value="DnaJ_CXXCXGXG"/>
    <property type="match status" value="1"/>
</dbReference>
<dbReference type="InterPro" id="IPR012724">
    <property type="entry name" value="DnaJ"/>
</dbReference>
<dbReference type="SMART" id="SM00271">
    <property type="entry name" value="DnaJ"/>
    <property type="match status" value="1"/>
</dbReference>
<name>A0A1M4TWS1_9ACTN</name>
<protein>
    <recommendedName>
        <fullName evidence="10 11">Chaperone protein DnaJ</fullName>
    </recommendedName>
</protein>
<dbReference type="PRINTS" id="PR00625">
    <property type="entry name" value="JDOMAIN"/>
</dbReference>
<keyword evidence="1 11" id="KW-0963">Cytoplasm</keyword>
<dbReference type="InterPro" id="IPR001623">
    <property type="entry name" value="DnaJ_domain"/>
</dbReference>
<dbReference type="NCBIfam" id="NF008035">
    <property type="entry name" value="PRK10767.1"/>
    <property type="match status" value="1"/>
</dbReference>
<feature type="binding site" evidence="11">
    <location>
        <position position="203"/>
    </location>
    <ligand>
        <name>Zn(2+)</name>
        <dbReference type="ChEBI" id="CHEBI:29105"/>
        <label>1</label>
    </ligand>
</feature>
<keyword evidence="2 11" id="KW-0235">DNA replication</keyword>
<evidence type="ECO:0000256" key="8">
    <source>
        <dbReference type="ARBA" id="ARBA00023186"/>
    </source>
</evidence>
<feature type="zinc finger region" description="CR-type" evidence="12">
    <location>
        <begin position="137"/>
        <end position="215"/>
    </location>
</feature>
<evidence type="ECO:0000259" key="14">
    <source>
        <dbReference type="PROSITE" id="PS51188"/>
    </source>
</evidence>
<evidence type="ECO:0000256" key="5">
    <source>
        <dbReference type="ARBA" id="ARBA00022771"/>
    </source>
</evidence>
<evidence type="ECO:0000256" key="9">
    <source>
        <dbReference type="ARBA" id="ARBA00061004"/>
    </source>
</evidence>
<dbReference type="CDD" id="cd06257">
    <property type="entry name" value="DnaJ"/>
    <property type="match status" value="1"/>
</dbReference>
<sequence length="362" mass="38480">MTVQREWFEKDYYKILGVSKDASDKEITKAYRKLAKQYHPDANPGSEEKFKEISAAYDVLGDQTKRKEYDEARSQGPMGGGFGGGAGANFDFKVEDLGDLIGGLFNRGRGTSRGTGPQRGKDLEAEVHLSFEEAAKGATTTVNVVGDSSCSTCGGTGAAPGTVPQVCARCQGSGSISDNQGFFSFSQPCPACGGRGIVVTKACPTCRGTGVERRSRQVKIRIPAGVEPGQRIRIRGKGGPGKNGGPAGDLIVLVHVGRHERFGRSGNDLTITIPISYPEAALGTVISVPTLEGTKISLKVPPGTRSGKTFRVRGRGIPSSKKGGTPGDLLVTVEVWVPESLDQKQRKLLEELAKYTPEPPRD</sequence>
<feature type="domain" description="J" evidence="13">
    <location>
        <begin position="11"/>
        <end position="73"/>
    </location>
</feature>
<feature type="binding site" evidence="11">
    <location>
        <position position="206"/>
    </location>
    <ligand>
        <name>Zn(2+)</name>
        <dbReference type="ChEBI" id="CHEBI:29105"/>
        <label>1</label>
    </ligand>
</feature>
<dbReference type="PROSITE" id="PS51188">
    <property type="entry name" value="ZF_CR"/>
    <property type="match status" value="1"/>
</dbReference>
<dbReference type="SUPFAM" id="SSF57938">
    <property type="entry name" value="DnaJ/Hsp40 cysteine-rich domain"/>
    <property type="match status" value="1"/>
</dbReference>